<dbReference type="eggNOG" id="ENOG502RARY">
    <property type="taxonomic scope" value="Eukaryota"/>
</dbReference>
<dbReference type="HOGENOM" id="CLU_550952_0_0_1"/>
<dbReference type="AlphaFoldDB" id="A0A066X3Z8"/>
<reference evidence="3" key="1">
    <citation type="journal article" date="2014" name="Genome Announc.">
        <title>Draft genome sequence of Colletotrichum sublineola, a destructive pathogen of cultivated sorghum.</title>
        <authorList>
            <person name="Baroncelli R."/>
            <person name="Sanz-Martin J.M."/>
            <person name="Rech G.E."/>
            <person name="Sukno S.A."/>
            <person name="Thon M.R."/>
        </authorList>
    </citation>
    <scope>NUCLEOTIDE SEQUENCE [LARGE SCALE GENOMIC DNA]</scope>
    <source>
        <strain evidence="3">TX430BB</strain>
    </source>
</reference>
<sequence length="495" mass="55823">METNRLEKGGGRESLGTEPPGTNRENRESQQTPLIRSEPSDFGTSGQMVNKPLNVPQPDGVCNYKLSNVMPFSSPFHPTAIQRAPSTPIDRHGRIMQPLDGQPPRSTRTSASSFYHSPAPSNLSQTRSNQQISSQRTPRASRSPYITPDSGQPIIPFSSIQSAVTNQDKGPDINRVISAIQQAKNLVETLEAVRQVVVSETHKRELSDTRFQAEVAKRRELEAELGREKKRNQDILLELHDIKYQKSLIEARIVTEKEQKEALYEELQGFRVTQLTNAAEKGGLQAENASLQDVLSDTKARLKKLEYKMADYHIDASKGHNDNDTRSEKRHIEILRAINSLQLPQRLGFQTAARKRARKSSVSEDVPLTHVWQSRLDRLTSNLNRFDVVQDPESEDSPTYKSIFLELVPLLSTQRGTPRLDAFLEYSRQGSTYCIIQALREVDFEAGQQAEVLKGNGCKDHKGMDECLKVECISEDKEAKAYRFLPFDWSKLATN</sequence>
<feature type="compositionally biased region" description="Basic and acidic residues" evidence="1">
    <location>
        <begin position="1"/>
        <end position="11"/>
    </location>
</feature>
<dbReference type="STRING" id="1173701.A0A066X3Z8"/>
<feature type="region of interest" description="Disordered" evidence="1">
    <location>
        <begin position="77"/>
        <end position="152"/>
    </location>
</feature>
<dbReference type="Proteomes" id="UP000027238">
    <property type="component" value="Unassembled WGS sequence"/>
</dbReference>
<evidence type="ECO:0000313" key="2">
    <source>
        <dbReference type="EMBL" id="KDN63662.1"/>
    </source>
</evidence>
<name>A0A066X3Z8_COLSU</name>
<gene>
    <name evidence="2" type="ORF">CSUB01_05434</name>
</gene>
<dbReference type="EMBL" id="JMSE01001205">
    <property type="protein sequence ID" value="KDN63662.1"/>
    <property type="molecule type" value="Genomic_DNA"/>
</dbReference>
<proteinExistence type="predicted"/>
<keyword evidence="3" id="KW-1185">Reference proteome</keyword>
<feature type="region of interest" description="Disordered" evidence="1">
    <location>
        <begin position="1"/>
        <end position="54"/>
    </location>
</feature>
<organism evidence="2 3">
    <name type="scientific">Colletotrichum sublineola</name>
    <name type="common">Sorghum anthracnose fungus</name>
    <dbReference type="NCBI Taxonomy" id="1173701"/>
    <lineage>
        <taxon>Eukaryota</taxon>
        <taxon>Fungi</taxon>
        <taxon>Dikarya</taxon>
        <taxon>Ascomycota</taxon>
        <taxon>Pezizomycotina</taxon>
        <taxon>Sordariomycetes</taxon>
        <taxon>Hypocreomycetidae</taxon>
        <taxon>Glomerellales</taxon>
        <taxon>Glomerellaceae</taxon>
        <taxon>Colletotrichum</taxon>
        <taxon>Colletotrichum graminicola species complex</taxon>
    </lineage>
</organism>
<evidence type="ECO:0000313" key="3">
    <source>
        <dbReference type="Proteomes" id="UP000027238"/>
    </source>
</evidence>
<protein>
    <submittedName>
        <fullName evidence="2">Uncharacterized protein</fullName>
    </submittedName>
</protein>
<dbReference type="OrthoDB" id="4847923at2759"/>
<comment type="caution">
    <text evidence="2">The sequence shown here is derived from an EMBL/GenBank/DDBJ whole genome shotgun (WGS) entry which is preliminary data.</text>
</comment>
<accession>A0A066X3Z8</accession>
<evidence type="ECO:0000256" key="1">
    <source>
        <dbReference type="SAM" id="MobiDB-lite"/>
    </source>
</evidence>
<feature type="compositionally biased region" description="Polar residues" evidence="1">
    <location>
        <begin position="104"/>
        <end position="140"/>
    </location>
</feature>